<dbReference type="EMBL" id="NJES01000307">
    <property type="protein sequence ID" value="PHH73952.1"/>
    <property type="molecule type" value="Genomic_DNA"/>
</dbReference>
<gene>
    <name evidence="1" type="ORF">CDD80_3457</name>
</gene>
<reference evidence="1 2" key="1">
    <citation type="submission" date="2017-06" db="EMBL/GenBank/DDBJ databases">
        <title>Ant-infecting Ophiocordyceps genomes reveal a high diversity of potential behavioral manipulation genes and a possible major role for enterotoxins.</title>
        <authorList>
            <person name="De Bekker C."/>
            <person name="Evans H.C."/>
            <person name="Brachmann A."/>
            <person name="Hughes D.P."/>
        </authorList>
    </citation>
    <scope>NUCLEOTIDE SEQUENCE [LARGE SCALE GENOMIC DNA]</scope>
    <source>
        <strain evidence="1 2">Map16</strain>
    </source>
</reference>
<proteinExistence type="predicted"/>
<sequence>MVQFYTPDSLGYIWSGLASSSAGFQGERVFPLGEDAALCGGEADAEGPKRSEAQAASTYTLEMIHVVDFYPTSLESSAPVMAIPLVHLQPAKRVTMTATHHMRCLIRKRRSNFTGCFEDSCRKTVGDQRWKSSYATPRSSITTRNLLAIQWRMVREDEFWTGTLPIIVLELVSSIRTPQ</sequence>
<comment type="caution">
    <text evidence="1">The sequence shown here is derived from an EMBL/GenBank/DDBJ whole genome shotgun (WGS) entry which is preliminary data.</text>
</comment>
<name>A0A2C5Z2Q1_9HYPO</name>
<evidence type="ECO:0000313" key="2">
    <source>
        <dbReference type="Proteomes" id="UP000226431"/>
    </source>
</evidence>
<organism evidence="1 2">
    <name type="scientific">Ophiocordyceps camponoti-rufipedis</name>
    <dbReference type="NCBI Taxonomy" id="2004952"/>
    <lineage>
        <taxon>Eukaryota</taxon>
        <taxon>Fungi</taxon>
        <taxon>Dikarya</taxon>
        <taxon>Ascomycota</taxon>
        <taxon>Pezizomycotina</taxon>
        <taxon>Sordariomycetes</taxon>
        <taxon>Hypocreomycetidae</taxon>
        <taxon>Hypocreales</taxon>
        <taxon>Ophiocordycipitaceae</taxon>
        <taxon>Ophiocordyceps</taxon>
    </lineage>
</organism>
<accession>A0A2C5Z2Q1</accession>
<dbReference type="AlphaFoldDB" id="A0A2C5Z2Q1"/>
<evidence type="ECO:0000313" key="1">
    <source>
        <dbReference type="EMBL" id="PHH73952.1"/>
    </source>
</evidence>
<dbReference type="Proteomes" id="UP000226431">
    <property type="component" value="Unassembled WGS sequence"/>
</dbReference>
<protein>
    <submittedName>
        <fullName evidence="1">Uncharacterized protein</fullName>
    </submittedName>
</protein>
<keyword evidence="2" id="KW-1185">Reference proteome</keyword>